<accession>A0A4Y8WKE0</accession>
<protein>
    <submittedName>
        <fullName evidence="1">Uncharacterized protein</fullName>
    </submittedName>
</protein>
<dbReference type="RefSeq" id="WP_134833941.1">
    <property type="nucleotide sequence ID" value="NZ_SATR01000002.1"/>
</dbReference>
<reference evidence="1 2" key="1">
    <citation type="submission" date="2019-01" db="EMBL/GenBank/DDBJ databases">
        <title>Vibrio BEI176 sp. nov, a marine bacterium isolated from China: eastern marignal seas.</title>
        <authorList>
            <person name="Li B."/>
        </authorList>
    </citation>
    <scope>NUCLEOTIDE SEQUENCE [LARGE SCALE GENOMIC DNA]</scope>
    <source>
        <strain evidence="1 2">BEI176</strain>
    </source>
</reference>
<proteinExistence type="predicted"/>
<organism evidence="1 2">
    <name type="scientific">Vibrio ouci</name>
    <dbReference type="NCBI Taxonomy" id="2499078"/>
    <lineage>
        <taxon>Bacteria</taxon>
        <taxon>Pseudomonadati</taxon>
        <taxon>Pseudomonadota</taxon>
        <taxon>Gammaproteobacteria</taxon>
        <taxon>Vibrionales</taxon>
        <taxon>Vibrionaceae</taxon>
        <taxon>Vibrio</taxon>
    </lineage>
</organism>
<dbReference type="EMBL" id="SATR01000002">
    <property type="protein sequence ID" value="TFH93153.1"/>
    <property type="molecule type" value="Genomic_DNA"/>
</dbReference>
<comment type="caution">
    <text evidence="1">The sequence shown here is derived from an EMBL/GenBank/DDBJ whole genome shotgun (WGS) entry which is preliminary data.</text>
</comment>
<name>A0A4Y8WKE0_9VIBR</name>
<keyword evidence="2" id="KW-1185">Reference proteome</keyword>
<evidence type="ECO:0000313" key="2">
    <source>
        <dbReference type="Proteomes" id="UP000297753"/>
    </source>
</evidence>
<dbReference type="Proteomes" id="UP000297753">
    <property type="component" value="Unassembled WGS sequence"/>
</dbReference>
<gene>
    <name evidence="1" type="ORF">ELS82_01735</name>
</gene>
<evidence type="ECO:0000313" key="1">
    <source>
        <dbReference type="EMBL" id="TFH93153.1"/>
    </source>
</evidence>
<sequence length="113" mass="12612">MNIDNPISYLAEQKQIVLHEYCAEQSSLATEMHLEGTVRLAQLKDTMVTFGYHPVHFTRLKRLQVLVDGISFHVNESGVINANSIPSPDVFLTVMTKVGEMISLCIEPKVVAL</sequence>
<dbReference type="AlphaFoldDB" id="A0A4Y8WKE0"/>